<dbReference type="AlphaFoldDB" id="A0A9D2KRR0"/>
<sequence length="197" mass="20860">MGLERLLDHFNRGLPVAADTPYHDVLVAASNEAMRITAEMNNAYHTRQELNALLSRLTGRDVDPSVMLFPPFYTDFGKNLHLGKGIFINACCCFQDQGGISIGDGALIGHRVVLATLNHGFPAHERGHIYPAPIRIGKRVWIGSGATILPGVTIGDNAIVAAGAVVTADVPANVLVGGVPARVLKPIDDGPGKRAAI</sequence>
<dbReference type="InterPro" id="IPR011004">
    <property type="entry name" value="Trimer_LpxA-like_sf"/>
</dbReference>
<comment type="similarity">
    <text evidence="1">Belongs to the transferase hexapeptide repeat family.</text>
</comment>
<evidence type="ECO:0000256" key="4">
    <source>
        <dbReference type="ARBA" id="ARBA00023315"/>
    </source>
</evidence>
<dbReference type="GO" id="GO:0008374">
    <property type="term" value="F:O-acyltransferase activity"/>
    <property type="evidence" value="ECO:0007669"/>
    <property type="project" value="TreeGrafter"/>
</dbReference>
<dbReference type="Pfam" id="PF00132">
    <property type="entry name" value="Hexapep"/>
    <property type="match status" value="1"/>
</dbReference>
<keyword evidence="4" id="KW-0012">Acyltransferase</keyword>
<dbReference type="PANTHER" id="PTHR23416:SF23">
    <property type="entry name" value="ACETYLTRANSFERASE C18B11.09C-RELATED"/>
    <property type="match status" value="1"/>
</dbReference>
<dbReference type="InterPro" id="IPR001451">
    <property type="entry name" value="Hexapep"/>
</dbReference>
<evidence type="ECO:0000313" key="5">
    <source>
        <dbReference type="EMBL" id="HJA79140.1"/>
    </source>
</evidence>
<dbReference type="PROSITE" id="PS00101">
    <property type="entry name" value="HEXAPEP_TRANSFERASES"/>
    <property type="match status" value="1"/>
</dbReference>
<dbReference type="EMBL" id="DWZD01000039">
    <property type="protein sequence ID" value="HJA79140.1"/>
    <property type="molecule type" value="Genomic_DNA"/>
</dbReference>
<reference evidence="5" key="2">
    <citation type="submission" date="2021-04" db="EMBL/GenBank/DDBJ databases">
        <authorList>
            <person name="Gilroy R."/>
        </authorList>
    </citation>
    <scope>NUCLEOTIDE SEQUENCE</scope>
    <source>
        <strain evidence="5">5032</strain>
    </source>
</reference>
<organism evidence="5 6">
    <name type="scientific">Candidatus Desulfovibrio intestinavium</name>
    <dbReference type="NCBI Taxonomy" id="2838534"/>
    <lineage>
        <taxon>Bacteria</taxon>
        <taxon>Pseudomonadati</taxon>
        <taxon>Thermodesulfobacteriota</taxon>
        <taxon>Desulfovibrionia</taxon>
        <taxon>Desulfovibrionales</taxon>
        <taxon>Desulfovibrionaceae</taxon>
        <taxon>Desulfovibrio</taxon>
    </lineage>
</organism>
<keyword evidence="3" id="KW-0677">Repeat</keyword>
<proteinExistence type="inferred from homology"/>
<accession>A0A9D2KRR0</accession>
<reference evidence="5" key="1">
    <citation type="journal article" date="2021" name="PeerJ">
        <title>Extensive microbial diversity within the chicken gut microbiome revealed by metagenomics and culture.</title>
        <authorList>
            <person name="Gilroy R."/>
            <person name="Ravi A."/>
            <person name="Getino M."/>
            <person name="Pursley I."/>
            <person name="Horton D.L."/>
            <person name="Alikhan N.F."/>
            <person name="Baker D."/>
            <person name="Gharbi K."/>
            <person name="Hall N."/>
            <person name="Watson M."/>
            <person name="Adriaenssens E.M."/>
            <person name="Foster-Nyarko E."/>
            <person name="Jarju S."/>
            <person name="Secka A."/>
            <person name="Antonio M."/>
            <person name="Oren A."/>
            <person name="Chaudhuri R.R."/>
            <person name="La Ragione R."/>
            <person name="Hildebrand F."/>
            <person name="Pallen M.J."/>
        </authorList>
    </citation>
    <scope>NUCLEOTIDE SEQUENCE</scope>
    <source>
        <strain evidence="5">5032</strain>
    </source>
</reference>
<protein>
    <submittedName>
        <fullName evidence="5">Sugar O-acetyltransferase</fullName>
    </submittedName>
</protein>
<dbReference type="InterPro" id="IPR051159">
    <property type="entry name" value="Hexapeptide_acetyltransf"/>
</dbReference>
<dbReference type="PANTHER" id="PTHR23416">
    <property type="entry name" value="SIALIC ACID SYNTHASE-RELATED"/>
    <property type="match status" value="1"/>
</dbReference>
<dbReference type="Proteomes" id="UP000823821">
    <property type="component" value="Unassembled WGS sequence"/>
</dbReference>
<evidence type="ECO:0000313" key="6">
    <source>
        <dbReference type="Proteomes" id="UP000823821"/>
    </source>
</evidence>
<dbReference type="SUPFAM" id="SSF51161">
    <property type="entry name" value="Trimeric LpxA-like enzymes"/>
    <property type="match status" value="1"/>
</dbReference>
<evidence type="ECO:0000256" key="1">
    <source>
        <dbReference type="ARBA" id="ARBA00007274"/>
    </source>
</evidence>
<dbReference type="Gene3D" id="2.160.10.10">
    <property type="entry name" value="Hexapeptide repeat proteins"/>
    <property type="match status" value="1"/>
</dbReference>
<evidence type="ECO:0000256" key="3">
    <source>
        <dbReference type="ARBA" id="ARBA00022737"/>
    </source>
</evidence>
<keyword evidence="2" id="KW-0808">Transferase</keyword>
<dbReference type="InterPro" id="IPR018357">
    <property type="entry name" value="Hexapep_transf_CS"/>
</dbReference>
<gene>
    <name evidence="5" type="ORF">H9784_06155</name>
</gene>
<comment type="caution">
    <text evidence="5">The sequence shown here is derived from an EMBL/GenBank/DDBJ whole genome shotgun (WGS) entry which is preliminary data.</text>
</comment>
<name>A0A9D2KRR0_9BACT</name>
<evidence type="ECO:0000256" key="2">
    <source>
        <dbReference type="ARBA" id="ARBA00022679"/>
    </source>
</evidence>